<organism evidence="1 2">
    <name type="scientific">Priestia koreensis</name>
    <dbReference type="NCBI Taxonomy" id="284581"/>
    <lineage>
        <taxon>Bacteria</taxon>
        <taxon>Bacillati</taxon>
        <taxon>Bacillota</taxon>
        <taxon>Bacilli</taxon>
        <taxon>Bacillales</taxon>
        <taxon>Bacillaceae</taxon>
        <taxon>Priestia</taxon>
    </lineage>
</organism>
<dbReference type="EMBL" id="LILC01000010">
    <property type="protein sequence ID" value="KOO47091.1"/>
    <property type="molecule type" value="Genomic_DNA"/>
</dbReference>
<comment type="caution">
    <text evidence="1">The sequence shown here is derived from an EMBL/GenBank/DDBJ whole genome shotgun (WGS) entry which is preliminary data.</text>
</comment>
<evidence type="ECO:0000313" key="1">
    <source>
        <dbReference type="EMBL" id="KOO47091.1"/>
    </source>
</evidence>
<name>A0A0M0L7M0_9BACI</name>
<dbReference type="STRING" id="284581.AMD01_06965"/>
<proteinExistence type="predicted"/>
<sequence length="133" mass="15437">MKIALAAPPEIEAYIGELTEYIKYTIMPSYLTSDECTYFLSMNVLDPQASPVNRYNGLLEEALHIVSSLQVLISVIESLRSQNVDDRARLLFEHNSQKLKEYGFFFPLTIEYFVSDRLHYDYGDSYSYHYAIN</sequence>
<dbReference type="PATRIC" id="fig|284581.3.peg.1274"/>
<dbReference type="Proteomes" id="UP000037558">
    <property type="component" value="Unassembled WGS sequence"/>
</dbReference>
<keyword evidence="2" id="KW-1185">Reference proteome</keyword>
<reference evidence="2" key="1">
    <citation type="submission" date="2015-08" db="EMBL/GenBank/DDBJ databases">
        <title>Fjat-14210 dsm16467.</title>
        <authorList>
            <person name="Liu B."/>
            <person name="Wang J."/>
            <person name="Zhu Y."/>
            <person name="Liu G."/>
            <person name="Chen Q."/>
            <person name="Chen Z."/>
            <person name="Lan J."/>
            <person name="Che J."/>
            <person name="Ge C."/>
            <person name="Shi H."/>
            <person name="Pan Z."/>
            <person name="Liu X."/>
        </authorList>
    </citation>
    <scope>NUCLEOTIDE SEQUENCE [LARGE SCALE GENOMIC DNA]</scope>
    <source>
        <strain evidence="2">DSM 16467</strain>
    </source>
</reference>
<dbReference type="AlphaFoldDB" id="A0A0M0L7M0"/>
<dbReference type="InterPro" id="IPR020355">
    <property type="entry name" value="Uncharacterised_YhcU"/>
</dbReference>
<dbReference type="Pfam" id="PF17326">
    <property type="entry name" value="DUF5365"/>
    <property type="match status" value="1"/>
</dbReference>
<evidence type="ECO:0000313" key="2">
    <source>
        <dbReference type="Proteomes" id="UP000037558"/>
    </source>
</evidence>
<protein>
    <submittedName>
        <fullName evidence="1">Uncharacterized protein</fullName>
    </submittedName>
</protein>
<gene>
    <name evidence="1" type="ORF">AMD01_06965</name>
</gene>
<accession>A0A0M0L7M0</accession>